<keyword evidence="1" id="KW-0805">Transcription regulation</keyword>
<evidence type="ECO:0000259" key="3">
    <source>
        <dbReference type="PROSITE" id="PS01124"/>
    </source>
</evidence>
<dbReference type="GO" id="GO:0043565">
    <property type="term" value="F:sequence-specific DNA binding"/>
    <property type="evidence" value="ECO:0007669"/>
    <property type="project" value="InterPro"/>
</dbReference>
<dbReference type="InterPro" id="IPR009057">
    <property type="entry name" value="Homeodomain-like_sf"/>
</dbReference>
<keyword evidence="5" id="KW-1185">Reference proteome</keyword>
<dbReference type="Gene3D" id="1.10.10.60">
    <property type="entry name" value="Homeodomain-like"/>
    <property type="match status" value="1"/>
</dbReference>
<dbReference type="SUPFAM" id="SSF46689">
    <property type="entry name" value="Homeodomain-like"/>
    <property type="match status" value="1"/>
</dbReference>
<dbReference type="EMBL" id="JABBGI010000014">
    <property type="protein sequence ID" value="NML70593.1"/>
    <property type="molecule type" value="Genomic_DNA"/>
</dbReference>
<proteinExistence type="predicted"/>
<sequence length="41" mass="4697">MCSVGHHFTTTASHFTQLFKKIAGITPKDYRTQFLKNRVSV</sequence>
<evidence type="ECO:0000256" key="2">
    <source>
        <dbReference type="ARBA" id="ARBA00023163"/>
    </source>
</evidence>
<reference evidence="4 5" key="1">
    <citation type="submission" date="2020-04" db="EMBL/GenBank/DDBJ databases">
        <title>Chryseobacterium sp. RP-3-3 sp. nov., isolated from Jeju soil.</title>
        <authorList>
            <person name="Dahal R.H."/>
        </authorList>
    </citation>
    <scope>NUCLEOTIDE SEQUENCE [LARGE SCALE GENOMIC DNA]</scope>
    <source>
        <strain evidence="4 5">RP-3-3</strain>
    </source>
</reference>
<evidence type="ECO:0000313" key="4">
    <source>
        <dbReference type="EMBL" id="NML70593.1"/>
    </source>
</evidence>
<protein>
    <submittedName>
        <fullName evidence="4">AraC family transcriptional regulator</fullName>
    </submittedName>
</protein>
<dbReference type="InterPro" id="IPR018060">
    <property type="entry name" value="HTH_AraC"/>
</dbReference>
<accession>A0A7Y0ANH9</accession>
<dbReference type="AlphaFoldDB" id="A0A7Y0ANH9"/>
<feature type="domain" description="HTH araC/xylS-type" evidence="3">
    <location>
        <begin position="11"/>
        <end position="33"/>
    </location>
</feature>
<organism evidence="4 5">
    <name type="scientific">Chryseobacterium antibioticum</name>
    <dbReference type="NCBI Taxonomy" id="2728847"/>
    <lineage>
        <taxon>Bacteria</taxon>
        <taxon>Pseudomonadati</taxon>
        <taxon>Bacteroidota</taxon>
        <taxon>Flavobacteriia</taxon>
        <taxon>Flavobacteriales</taxon>
        <taxon>Weeksellaceae</taxon>
        <taxon>Chryseobacterium group</taxon>
        <taxon>Chryseobacterium</taxon>
    </lineage>
</organism>
<gene>
    <name evidence="4" type="ORF">HHL23_12365</name>
</gene>
<evidence type="ECO:0000256" key="1">
    <source>
        <dbReference type="ARBA" id="ARBA00023015"/>
    </source>
</evidence>
<dbReference type="GO" id="GO:0003700">
    <property type="term" value="F:DNA-binding transcription factor activity"/>
    <property type="evidence" value="ECO:0007669"/>
    <property type="project" value="InterPro"/>
</dbReference>
<comment type="caution">
    <text evidence="4">The sequence shown here is derived from an EMBL/GenBank/DDBJ whole genome shotgun (WGS) entry which is preliminary data.</text>
</comment>
<keyword evidence="2" id="KW-0804">Transcription</keyword>
<dbReference type="PROSITE" id="PS01124">
    <property type="entry name" value="HTH_ARAC_FAMILY_2"/>
    <property type="match status" value="1"/>
</dbReference>
<dbReference type="Proteomes" id="UP000544054">
    <property type="component" value="Unassembled WGS sequence"/>
</dbReference>
<name>A0A7Y0ANH9_9FLAO</name>
<evidence type="ECO:0000313" key="5">
    <source>
        <dbReference type="Proteomes" id="UP000544054"/>
    </source>
</evidence>